<feature type="transmembrane region" description="Helical" evidence="1">
    <location>
        <begin position="116"/>
        <end position="137"/>
    </location>
</feature>
<name>A0A5J6IZ42_STRVI</name>
<feature type="transmembrane region" description="Helical" evidence="1">
    <location>
        <begin position="342"/>
        <end position="363"/>
    </location>
</feature>
<feature type="transmembrane region" description="Helical" evidence="1">
    <location>
        <begin position="383"/>
        <end position="407"/>
    </location>
</feature>
<dbReference type="EMBL" id="CP023692">
    <property type="protein sequence ID" value="QEV43890.1"/>
    <property type="molecule type" value="Genomic_DNA"/>
</dbReference>
<protein>
    <recommendedName>
        <fullName evidence="4">Glycosyltransferase RgtA/B/C/D-like domain-containing protein</fullName>
    </recommendedName>
</protein>
<evidence type="ECO:0000256" key="1">
    <source>
        <dbReference type="SAM" id="Phobius"/>
    </source>
</evidence>
<keyword evidence="1" id="KW-0472">Membrane</keyword>
<keyword evidence="1" id="KW-0812">Transmembrane</keyword>
<sequence length="408" mass="44782">MSGPPLSVRGRPSRRDRLTGLLPPAVAWLMSNLVTWLVARASVAGDGSEVAYWSTAGRRRWDAEHYLSIAKTGYEMFPCRERYPDYPDVICGNVAWFPGYPMSVRAVSATGLSYEISAVVVSEASLFGIFAVLWYLLGARLTWATGLTLAIGAVFPGGVYFHAMFPIATGTLALLVCVAGVRRGSWGLAAAGGFVATACHLVGAVAVGMLLLSAFFAWQRDTWSVRLAKAGASAALAGCGVLWTKWLMWQATGRWDAYETIQQSSYGQSGVRQPFDEMRKAYGFPFSDWYRPEGHLPWLVEHSLGAHRSQLWLNAAFVLLVVATAAVRLVRDRRLAAEEWAAVTLTVAIFLVPFFAGAEMSWYRNHAQMLVGLVLVRHTSRWVQVPLLAWCSVQYALLASMFFAGVLV</sequence>
<gene>
    <name evidence="2" type="ORF">CP980_01290</name>
</gene>
<evidence type="ECO:0000313" key="3">
    <source>
        <dbReference type="Proteomes" id="UP000325563"/>
    </source>
</evidence>
<dbReference type="Proteomes" id="UP000325563">
    <property type="component" value="Chromosome"/>
</dbReference>
<keyword evidence="1" id="KW-1133">Transmembrane helix</keyword>
<feature type="transmembrane region" description="Helical" evidence="1">
    <location>
        <begin position="193"/>
        <end position="218"/>
    </location>
</feature>
<feature type="transmembrane region" description="Helical" evidence="1">
    <location>
        <begin position="311"/>
        <end position="330"/>
    </location>
</feature>
<dbReference type="KEGG" id="svn:CP980_01290"/>
<dbReference type="AlphaFoldDB" id="A0A5J6IZ42"/>
<accession>A0A5J6IZ42</accession>
<organism evidence="2 3">
    <name type="scientific">Streptomyces vinaceus</name>
    <dbReference type="NCBI Taxonomy" id="1960"/>
    <lineage>
        <taxon>Bacteria</taxon>
        <taxon>Bacillati</taxon>
        <taxon>Actinomycetota</taxon>
        <taxon>Actinomycetes</taxon>
        <taxon>Kitasatosporales</taxon>
        <taxon>Streptomycetaceae</taxon>
        <taxon>Streptomyces</taxon>
    </lineage>
</organism>
<proteinExistence type="predicted"/>
<evidence type="ECO:0000313" key="2">
    <source>
        <dbReference type="EMBL" id="QEV43890.1"/>
    </source>
</evidence>
<keyword evidence="3" id="KW-1185">Reference proteome</keyword>
<feature type="transmembrane region" description="Helical" evidence="1">
    <location>
        <begin position="21"/>
        <end position="39"/>
    </location>
</feature>
<dbReference type="RefSeq" id="WP_150492328.1">
    <property type="nucleotide sequence ID" value="NZ_BNBW01000012.1"/>
</dbReference>
<evidence type="ECO:0008006" key="4">
    <source>
        <dbReference type="Google" id="ProtNLM"/>
    </source>
</evidence>
<feature type="transmembrane region" description="Helical" evidence="1">
    <location>
        <begin position="149"/>
        <end position="181"/>
    </location>
</feature>
<dbReference type="GeneID" id="95609211"/>
<reference evidence="2 3" key="1">
    <citation type="submission" date="2017-09" db="EMBL/GenBank/DDBJ databases">
        <authorList>
            <person name="Lee N."/>
            <person name="Cho B.-K."/>
        </authorList>
    </citation>
    <scope>NUCLEOTIDE SEQUENCE [LARGE SCALE GENOMIC DNA]</scope>
    <source>
        <strain evidence="2 3">ATCC 27476</strain>
    </source>
</reference>